<keyword evidence="4" id="KW-1185">Reference proteome</keyword>
<dbReference type="InterPro" id="IPR003870">
    <property type="entry name" value="DUF222"/>
</dbReference>
<dbReference type="RefSeq" id="WP_225398713.1">
    <property type="nucleotide sequence ID" value="NZ_JAYJJQ010000021.1"/>
</dbReference>
<organism evidence="3 4">
    <name type="scientific">[Mycobacterium] vasticus</name>
    <dbReference type="NCBI Taxonomy" id="2875777"/>
    <lineage>
        <taxon>Bacteria</taxon>
        <taxon>Bacillati</taxon>
        <taxon>Actinomycetota</taxon>
        <taxon>Actinomycetes</taxon>
        <taxon>Mycobacteriales</taxon>
        <taxon>Mycobacteriaceae</taxon>
        <taxon>Mycolicibacter</taxon>
    </lineage>
</organism>
<dbReference type="EC" id="3.1.-.-" evidence="3"/>
<keyword evidence="3" id="KW-0540">Nuclease</keyword>
<feature type="compositionally biased region" description="Basic and acidic residues" evidence="1">
    <location>
        <begin position="444"/>
        <end position="454"/>
    </location>
</feature>
<reference evidence="3 4" key="1">
    <citation type="submission" date="2023-12" db="EMBL/GenBank/DDBJ databases">
        <title>Description of new species of Mycobacterium terrae complex isolated from sewage at the Sao Paulo Zoological Park Foundation in Brazil.</title>
        <authorList>
            <person name="Romagnoli C.L."/>
            <person name="Conceicao E.C."/>
            <person name="Machado E."/>
            <person name="Barreto L.B.P.F."/>
            <person name="Sharma A."/>
            <person name="Silva N.M."/>
            <person name="Marques L.E."/>
            <person name="Juliana M.A."/>
            <person name="Lourenco M.C.S."/>
            <person name="Digiampietri L.A."/>
            <person name="Suffys P.N."/>
            <person name="Viana-Niero C."/>
        </authorList>
    </citation>
    <scope>NUCLEOTIDE SEQUENCE [LARGE SCALE GENOMIC DNA]</scope>
    <source>
        <strain evidence="3 4">MYC017</strain>
    </source>
</reference>
<sequence length="463" mass="50224">MLANPGRDEVVEVFDALAADLDRAQNLDFDVLTSREALALLQRCEVLRRRLSAVEHPMVNQIATADPGEIGGKPRWVLADTLHITRGDAARRIADAEQLGPRRSLTGEPLEPVLPEVAEAQRDGRIGASHVAVIRSFFDYLPADIDPGTLTHAEKHLTELAGRCRPDELAKLAQRLADHLHPDGDEPDERAEQQRAKRRGVIFGPQDRDGMSPISGFLDPQARATLDAALAPLSAPGMCNPDDLAPCTSGTPTQAQIDADTRTEAQRKHDALTAMGRALLASGDLGQHNGLPATIVVSVDLAELEAATGKAPTGGGTWLPMGDVISMATHAHHYLRIHHKGKEIALVHSKRLASPGQRLVLYAKERGCSHPGCTVPAYLCEVHHDTDYATTNITDIGGLSLRCGPHHQLLTNNGWKTRKRADGTTETLAPPHLDRGQRRTNTYHHPEKLLRDSETGDEDGEVP</sequence>
<dbReference type="EMBL" id="JAYJJQ010000021">
    <property type="protein sequence ID" value="MEB3071129.1"/>
    <property type="molecule type" value="Genomic_DNA"/>
</dbReference>
<dbReference type="Proteomes" id="UP001299283">
    <property type="component" value="Unassembled WGS sequence"/>
</dbReference>
<gene>
    <name evidence="3" type="ORF">K5L39_18260</name>
</gene>
<accession>A0ABU5Z3E5</accession>
<feature type="region of interest" description="Disordered" evidence="1">
    <location>
        <begin position="179"/>
        <end position="213"/>
    </location>
</feature>
<feature type="compositionally biased region" description="Basic and acidic residues" evidence="1">
    <location>
        <begin position="179"/>
        <end position="195"/>
    </location>
</feature>
<evidence type="ECO:0000256" key="1">
    <source>
        <dbReference type="SAM" id="MobiDB-lite"/>
    </source>
</evidence>
<dbReference type="GO" id="GO:0016787">
    <property type="term" value="F:hydrolase activity"/>
    <property type="evidence" value="ECO:0007669"/>
    <property type="project" value="UniProtKB-KW"/>
</dbReference>
<keyword evidence="3" id="KW-0255">Endonuclease</keyword>
<feature type="domain" description="DUF222" evidence="2">
    <location>
        <begin position="39"/>
        <end position="364"/>
    </location>
</feature>
<protein>
    <submittedName>
        <fullName evidence="3">HNH endonuclease signature motif containing protein</fullName>
        <ecNumber evidence="3">3.1.-.-</ecNumber>
    </submittedName>
</protein>
<evidence type="ECO:0000259" key="2">
    <source>
        <dbReference type="Pfam" id="PF02720"/>
    </source>
</evidence>
<dbReference type="Pfam" id="PF02720">
    <property type="entry name" value="DUF222"/>
    <property type="match status" value="1"/>
</dbReference>
<name>A0ABU5Z3E5_9MYCO</name>
<comment type="caution">
    <text evidence="3">The sequence shown here is derived from an EMBL/GenBank/DDBJ whole genome shotgun (WGS) entry which is preliminary data.</text>
</comment>
<evidence type="ECO:0000313" key="4">
    <source>
        <dbReference type="Proteomes" id="UP001299283"/>
    </source>
</evidence>
<dbReference type="InterPro" id="IPR003615">
    <property type="entry name" value="HNH_nuc"/>
</dbReference>
<proteinExistence type="predicted"/>
<dbReference type="CDD" id="cd00085">
    <property type="entry name" value="HNHc"/>
    <property type="match status" value="1"/>
</dbReference>
<evidence type="ECO:0000313" key="3">
    <source>
        <dbReference type="EMBL" id="MEB3071129.1"/>
    </source>
</evidence>
<dbReference type="GO" id="GO:0004519">
    <property type="term" value="F:endonuclease activity"/>
    <property type="evidence" value="ECO:0007669"/>
    <property type="project" value="UniProtKB-KW"/>
</dbReference>
<keyword evidence="3" id="KW-0378">Hydrolase</keyword>
<feature type="region of interest" description="Disordered" evidence="1">
    <location>
        <begin position="414"/>
        <end position="463"/>
    </location>
</feature>